<comment type="caution">
    <text evidence="1">The sequence shown here is derived from an EMBL/GenBank/DDBJ whole genome shotgun (WGS) entry which is preliminary data.</text>
</comment>
<accession>A0A8I0AEZ5</accession>
<evidence type="ECO:0000313" key="2">
    <source>
        <dbReference type="Proteomes" id="UP000662088"/>
    </source>
</evidence>
<dbReference type="InterPro" id="IPR043740">
    <property type="entry name" value="DUF5685"/>
</dbReference>
<organism evidence="1 2">
    <name type="scientific">Clostridium lentum</name>
    <dbReference type="NCBI Taxonomy" id="2763037"/>
    <lineage>
        <taxon>Bacteria</taxon>
        <taxon>Bacillati</taxon>
        <taxon>Bacillota</taxon>
        <taxon>Clostridia</taxon>
        <taxon>Eubacteriales</taxon>
        <taxon>Clostridiaceae</taxon>
        <taxon>Clostridium</taxon>
    </lineage>
</organism>
<dbReference type="Proteomes" id="UP000662088">
    <property type="component" value="Unassembled WGS sequence"/>
</dbReference>
<keyword evidence="2" id="KW-1185">Reference proteome</keyword>
<dbReference type="AlphaFoldDB" id="A0A8I0AEZ5"/>
<dbReference type="Pfam" id="PF18937">
    <property type="entry name" value="DUF5685"/>
    <property type="match status" value="1"/>
</dbReference>
<proteinExistence type="predicted"/>
<protein>
    <submittedName>
        <fullName evidence="1">Uncharacterized protein</fullName>
    </submittedName>
</protein>
<name>A0A8I0AEZ5_9CLOT</name>
<gene>
    <name evidence="1" type="ORF">H8R92_08990</name>
</gene>
<reference evidence="1" key="1">
    <citation type="submission" date="2020-08" db="EMBL/GenBank/DDBJ databases">
        <title>Genome public.</title>
        <authorList>
            <person name="Liu C."/>
            <person name="Sun Q."/>
        </authorList>
    </citation>
    <scope>NUCLEOTIDE SEQUENCE</scope>
    <source>
        <strain evidence="1">NSJ-42</strain>
    </source>
</reference>
<dbReference type="EMBL" id="JACOOQ010000014">
    <property type="protein sequence ID" value="MBC5640550.1"/>
    <property type="molecule type" value="Genomic_DNA"/>
</dbReference>
<sequence>MFGYITPLYNELKLGDYYYFKSYYCGLCNTIKENFGNLPRLTLNYDLTFIGFLLDGLSNEPINTKSIHCLKHLTTKTIICQPTNALNYISAVNIIISTLKLKDDIVDDGSIKGRLFYTLFIPADKKAKNHLKSLFSIIDENMTILSEYEKNLNFTSLDEVCHPFSVIIASILSLYPYSFPDDNAKIRETLYNLGYSIGKWIYLMDALDDWHDDLDNDKFNPLNTIYNGNSIPFEDIINLVIEDIDFIIFSCLNNCSEYIKALPFKKHYPIIENVIDLGMPKSYYAVIFKLKELLNLKETSVT</sequence>
<dbReference type="RefSeq" id="WP_186835266.1">
    <property type="nucleotide sequence ID" value="NZ_JACOOQ010000014.1"/>
</dbReference>
<evidence type="ECO:0000313" key="1">
    <source>
        <dbReference type="EMBL" id="MBC5640550.1"/>
    </source>
</evidence>